<dbReference type="Gene3D" id="3.30.565.10">
    <property type="entry name" value="Histidine kinase-like ATPase, C-terminal domain"/>
    <property type="match status" value="1"/>
</dbReference>
<evidence type="ECO:0000256" key="3">
    <source>
        <dbReference type="ARBA" id="ARBA00023012"/>
    </source>
</evidence>
<evidence type="ECO:0000313" key="7">
    <source>
        <dbReference type="Proteomes" id="UP001602245"/>
    </source>
</evidence>
<dbReference type="InterPro" id="IPR050482">
    <property type="entry name" value="Sensor_HK_TwoCompSys"/>
</dbReference>
<dbReference type="Pfam" id="PF02518">
    <property type="entry name" value="HATPase_c"/>
    <property type="match status" value="1"/>
</dbReference>
<dbReference type="Proteomes" id="UP001602245">
    <property type="component" value="Unassembled WGS sequence"/>
</dbReference>
<comment type="caution">
    <text evidence="6">The sequence shown here is derived from an EMBL/GenBank/DDBJ whole genome shotgun (WGS) entry which is preliminary data.</text>
</comment>
<dbReference type="RefSeq" id="WP_051115134.1">
    <property type="nucleotide sequence ID" value="NZ_JBIAZU010000001.1"/>
</dbReference>
<dbReference type="InterPro" id="IPR003018">
    <property type="entry name" value="GAF"/>
</dbReference>
<dbReference type="Gene3D" id="3.30.450.40">
    <property type="match status" value="2"/>
</dbReference>
<evidence type="ECO:0000259" key="4">
    <source>
        <dbReference type="SMART" id="SM00065"/>
    </source>
</evidence>
<dbReference type="SUPFAM" id="SSF55874">
    <property type="entry name" value="ATPase domain of HSP90 chaperone/DNA topoisomerase II/histidine kinase"/>
    <property type="match status" value="1"/>
</dbReference>
<dbReference type="SUPFAM" id="SSF55781">
    <property type="entry name" value="GAF domain-like"/>
    <property type="match status" value="2"/>
</dbReference>
<keyword evidence="7" id="KW-1185">Reference proteome</keyword>
<gene>
    <name evidence="6" type="ORF">ACFY35_08610</name>
</gene>
<dbReference type="SMART" id="SM00065">
    <property type="entry name" value="GAF"/>
    <property type="match status" value="2"/>
</dbReference>
<keyword evidence="2" id="KW-0418">Kinase</keyword>
<dbReference type="CDD" id="cd16917">
    <property type="entry name" value="HATPase_UhpB-NarQ-NarX-like"/>
    <property type="match status" value="1"/>
</dbReference>
<feature type="domain" description="Histidine kinase/HSP90-like ATPase" evidence="5">
    <location>
        <begin position="491"/>
        <end position="580"/>
    </location>
</feature>
<proteinExistence type="predicted"/>
<name>A0ABW6WB07_9ACTN</name>
<dbReference type="InterPro" id="IPR036890">
    <property type="entry name" value="HATPase_C_sf"/>
</dbReference>
<feature type="domain" description="GAF" evidence="4">
    <location>
        <begin position="65"/>
        <end position="211"/>
    </location>
</feature>
<keyword evidence="1" id="KW-0808">Transferase</keyword>
<protein>
    <submittedName>
        <fullName evidence="6">GAF domain-containing protein</fullName>
    </submittedName>
</protein>
<sequence>MSAHDPDAQDQPSGSAARLTFPDQPRLELDQLLGQLVSRAQEVMGTQGRLRGLLRANQLIVGELNLSLVLQHVVQAARELVGARYAALGVIAPGGGLSEFVHVGMPDDMLGRIGHLPQGKGLLGALIDDPRPIRLRRIADDARSSGFPPEHPPMESFLGVPIEIRGTVFGNLYLAESDKGEFSEEDEELTRAMAATAAVAIDNARLYEFARGRGEWLQASAAITGQLVAADDQEGTALRMIADRSRELARADLVIVVLPLPDGDVLGIEVAVGDGANGLTGQVLSLDGSLSGKVYREGEPLRLNEPQEAGIDPLTSGAFDVGPTMMLPLRGSTRVLGVLGAFRRRGAAGFAAEELEMASGFAAQAAVAIELAEARAEQQRVAMLDDRERIAADLHDHVIQKLFAAGLSLQTVAARVGPGAAQDRISSIIDDLDDTIGQIRTTIFALQQTRQNTTTGGTRARLLDIVTEARETLGFEPALRFSGLLDTVRGDVVDDLVAVLREALSNVGRHARASSAEVIATVANGELTLEVRDDGVGFTESGHSSGLTNLRQRAERHHGTLSIEPGQRAGTVLTWSVPFA</sequence>
<dbReference type="EMBL" id="JBIAZU010000001">
    <property type="protein sequence ID" value="MFF5289485.1"/>
    <property type="molecule type" value="Genomic_DNA"/>
</dbReference>
<dbReference type="PANTHER" id="PTHR24421">
    <property type="entry name" value="NITRATE/NITRITE SENSOR PROTEIN NARX-RELATED"/>
    <property type="match status" value="1"/>
</dbReference>
<evidence type="ECO:0000256" key="2">
    <source>
        <dbReference type="ARBA" id="ARBA00022777"/>
    </source>
</evidence>
<dbReference type="InterPro" id="IPR003594">
    <property type="entry name" value="HATPase_dom"/>
</dbReference>
<organism evidence="6 7">
    <name type="scientific">Paractinoplanes globisporus</name>
    <dbReference type="NCBI Taxonomy" id="113565"/>
    <lineage>
        <taxon>Bacteria</taxon>
        <taxon>Bacillati</taxon>
        <taxon>Actinomycetota</taxon>
        <taxon>Actinomycetes</taxon>
        <taxon>Micromonosporales</taxon>
        <taxon>Micromonosporaceae</taxon>
        <taxon>Paractinoplanes</taxon>
    </lineage>
</organism>
<dbReference type="InterPro" id="IPR029016">
    <property type="entry name" value="GAF-like_dom_sf"/>
</dbReference>
<accession>A0ABW6WB07</accession>
<evidence type="ECO:0000256" key="1">
    <source>
        <dbReference type="ARBA" id="ARBA00022679"/>
    </source>
</evidence>
<reference evidence="6 7" key="1">
    <citation type="submission" date="2024-10" db="EMBL/GenBank/DDBJ databases">
        <title>The Natural Products Discovery Center: Release of the First 8490 Sequenced Strains for Exploring Actinobacteria Biosynthetic Diversity.</title>
        <authorList>
            <person name="Kalkreuter E."/>
            <person name="Kautsar S.A."/>
            <person name="Yang D."/>
            <person name="Bader C.D."/>
            <person name="Teijaro C.N."/>
            <person name="Fluegel L."/>
            <person name="Davis C.M."/>
            <person name="Simpson J.R."/>
            <person name="Lauterbach L."/>
            <person name="Steele A.D."/>
            <person name="Gui C."/>
            <person name="Meng S."/>
            <person name="Li G."/>
            <person name="Viehrig K."/>
            <person name="Ye F."/>
            <person name="Su P."/>
            <person name="Kiefer A.F."/>
            <person name="Nichols A."/>
            <person name="Cepeda A.J."/>
            <person name="Yan W."/>
            <person name="Fan B."/>
            <person name="Jiang Y."/>
            <person name="Adhikari A."/>
            <person name="Zheng C.-J."/>
            <person name="Schuster L."/>
            <person name="Cowan T.M."/>
            <person name="Smanski M.J."/>
            <person name="Chevrette M.G."/>
            <person name="De Carvalho L.P.S."/>
            <person name="Shen B."/>
        </authorList>
    </citation>
    <scope>NUCLEOTIDE SEQUENCE [LARGE SCALE GENOMIC DNA]</scope>
    <source>
        <strain evidence="6 7">NPDC000087</strain>
    </source>
</reference>
<keyword evidence="3" id="KW-0902">Two-component regulatory system</keyword>
<dbReference type="Pfam" id="PF07730">
    <property type="entry name" value="HisKA_3"/>
    <property type="match status" value="1"/>
</dbReference>
<dbReference type="InterPro" id="IPR011712">
    <property type="entry name" value="Sig_transdc_His_kin_sub3_dim/P"/>
</dbReference>
<feature type="domain" description="GAF" evidence="4">
    <location>
        <begin position="233"/>
        <end position="379"/>
    </location>
</feature>
<evidence type="ECO:0000259" key="5">
    <source>
        <dbReference type="SMART" id="SM00387"/>
    </source>
</evidence>
<evidence type="ECO:0000313" key="6">
    <source>
        <dbReference type="EMBL" id="MFF5289485.1"/>
    </source>
</evidence>
<dbReference type="SMART" id="SM00387">
    <property type="entry name" value="HATPase_c"/>
    <property type="match status" value="1"/>
</dbReference>
<dbReference type="Gene3D" id="1.20.5.1930">
    <property type="match status" value="1"/>
</dbReference>
<dbReference type="Pfam" id="PF13185">
    <property type="entry name" value="GAF_2"/>
    <property type="match status" value="2"/>
</dbReference>
<dbReference type="PANTHER" id="PTHR24421:SF56">
    <property type="entry name" value="OXYGEN SENSOR HISTIDINE KINASE RESPONSE REGULATOR DOST"/>
    <property type="match status" value="1"/>
</dbReference>